<dbReference type="PANTHER" id="PTHR10938">
    <property type="entry name" value="TRANSLATION INITIATION FACTOR IF-3"/>
    <property type="match status" value="1"/>
</dbReference>
<evidence type="ECO:0000256" key="5">
    <source>
        <dbReference type="SAM" id="MobiDB-lite"/>
    </source>
</evidence>
<feature type="domain" description="Translation initiation factor 3 C-terminal" evidence="6">
    <location>
        <begin position="76"/>
        <end position="156"/>
    </location>
</feature>
<reference evidence="8 9" key="1">
    <citation type="submission" date="2019-06" db="EMBL/GenBank/DDBJ databases">
        <title>Saccharibacillus brassicae sp. nov., an endophytic bacterium isolated from Chinese cabbage seeds (Brassica pekinensis).</title>
        <authorList>
            <person name="Jiang L."/>
            <person name="Lee J."/>
            <person name="Kim S.W."/>
        </authorList>
    </citation>
    <scope>NUCLEOTIDE SEQUENCE [LARGE SCALE GENOMIC DNA]</scope>
    <source>
        <strain evidence="9">KCTC 43072 / ATSA2</strain>
    </source>
</reference>
<dbReference type="GO" id="GO:0043022">
    <property type="term" value="F:ribosome binding"/>
    <property type="evidence" value="ECO:0007669"/>
    <property type="project" value="TreeGrafter"/>
</dbReference>
<comment type="similarity">
    <text evidence="1">Belongs to the IF-3 family.</text>
</comment>
<protein>
    <recommendedName>
        <fullName evidence="4">Translation initiation factor IF-3</fullName>
    </recommendedName>
</protein>
<evidence type="ECO:0000256" key="1">
    <source>
        <dbReference type="ARBA" id="ARBA00005439"/>
    </source>
</evidence>
<feature type="region of interest" description="Disordered" evidence="5">
    <location>
        <begin position="56"/>
        <end position="77"/>
    </location>
</feature>
<dbReference type="Gene3D" id="3.30.110.10">
    <property type="entry name" value="Translation initiation factor 3 (IF-3), C-terminal domain"/>
    <property type="match status" value="1"/>
</dbReference>
<evidence type="ECO:0000256" key="4">
    <source>
        <dbReference type="NCBIfam" id="TIGR00168"/>
    </source>
</evidence>
<dbReference type="GO" id="GO:0032790">
    <property type="term" value="P:ribosome disassembly"/>
    <property type="evidence" value="ECO:0007669"/>
    <property type="project" value="TreeGrafter"/>
</dbReference>
<dbReference type="Pfam" id="PF05198">
    <property type="entry name" value="IF3_N"/>
    <property type="match status" value="1"/>
</dbReference>
<gene>
    <name evidence="8" type="primary">infC</name>
    <name evidence="8" type="ORF">FFV09_15450</name>
</gene>
<proteinExistence type="inferred from homology"/>
<dbReference type="SUPFAM" id="SSF55200">
    <property type="entry name" value="Translation initiation factor IF3, C-terminal domain"/>
    <property type="match status" value="1"/>
</dbReference>
<evidence type="ECO:0000256" key="3">
    <source>
        <dbReference type="ARBA" id="ARBA00022917"/>
    </source>
</evidence>
<dbReference type="PANTHER" id="PTHR10938:SF0">
    <property type="entry name" value="TRANSLATION INITIATION FACTOR IF-3, MITOCHONDRIAL"/>
    <property type="match status" value="1"/>
</dbReference>
<dbReference type="OrthoDB" id="2899239at2"/>
<evidence type="ECO:0000256" key="2">
    <source>
        <dbReference type="ARBA" id="ARBA00022540"/>
    </source>
</evidence>
<evidence type="ECO:0000313" key="8">
    <source>
        <dbReference type="EMBL" id="QDH22116.1"/>
    </source>
</evidence>
<dbReference type="InterPro" id="IPR036788">
    <property type="entry name" value="T_IF-3_C_sf"/>
</dbReference>
<accession>A0A4Y6V0C0</accession>
<keyword evidence="3" id="KW-0648">Protein biosynthesis</keyword>
<feature type="compositionally biased region" description="Basic and acidic residues" evidence="5">
    <location>
        <begin position="60"/>
        <end position="77"/>
    </location>
</feature>
<keyword evidence="2 8" id="KW-0396">Initiation factor</keyword>
<feature type="domain" description="Translation initiation factor 3 N-terminal" evidence="7">
    <location>
        <begin position="4"/>
        <end position="71"/>
    </location>
</feature>
<dbReference type="Gene3D" id="3.10.20.80">
    <property type="entry name" value="Translation initiation factor 3 (IF-3), N-terminal domain"/>
    <property type="match status" value="1"/>
</dbReference>
<dbReference type="SUPFAM" id="SSF54364">
    <property type="entry name" value="Translation initiation factor IF3, N-terminal domain"/>
    <property type="match status" value="1"/>
</dbReference>
<dbReference type="AlphaFoldDB" id="A0A4Y6V0C0"/>
<dbReference type="InterPro" id="IPR001288">
    <property type="entry name" value="Translation_initiation_fac_3"/>
</dbReference>
<dbReference type="KEGG" id="saca:FFV09_15450"/>
<sequence length="157" mass="16785">MIKNDKIKAAEVDVTGVNGEALGVMATSEALKLARELGVDLLCTSLYSSPPPCSLISSGKAKEAKQQEKKAARPSKVKEIRLTANIEEHDYDTKKNQAQRILAGGDSVQFVVKVSGKDGAKAKERLEELLRDLQGTGVRKTGIQVSGKQAAVQVDPV</sequence>
<dbReference type="RefSeq" id="WP_141448660.1">
    <property type="nucleotide sequence ID" value="NZ_CP041217.1"/>
</dbReference>
<dbReference type="InterPro" id="IPR036787">
    <property type="entry name" value="T_IF-3_N_sf"/>
</dbReference>
<evidence type="ECO:0000259" key="7">
    <source>
        <dbReference type="Pfam" id="PF05198"/>
    </source>
</evidence>
<dbReference type="EMBL" id="CP041217">
    <property type="protein sequence ID" value="QDH22116.1"/>
    <property type="molecule type" value="Genomic_DNA"/>
</dbReference>
<organism evidence="8 9">
    <name type="scientific">Saccharibacillus brassicae</name>
    <dbReference type="NCBI Taxonomy" id="2583377"/>
    <lineage>
        <taxon>Bacteria</taxon>
        <taxon>Bacillati</taxon>
        <taxon>Bacillota</taxon>
        <taxon>Bacilli</taxon>
        <taxon>Bacillales</taxon>
        <taxon>Paenibacillaceae</taxon>
        <taxon>Saccharibacillus</taxon>
    </lineage>
</organism>
<dbReference type="Pfam" id="PF00707">
    <property type="entry name" value="IF3_C"/>
    <property type="match status" value="1"/>
</dbReference>
<dbReference type="NCBIfam" id="TIGR00168">
    <property type="entry name" value="infC"/>
    <property type="match status" value="1"/>
</dbReference>
<evidence type="ECO:0000313" key="9">
    <source>
        <dbReference type="Proteomes" id="UP000316968"/>
    </source>
</evidence>
<name>A0A4Y6V0C0_SACBS</name>
<dbReference type="InterPro" id="IPR019814">
    <property type="entry name" value="Translation_initiation_fac_3_N"/>
</dbReference>
<dbReference type="Proteomes" id="UP000316968">
    <property type="component" value="Chromosome"/>
</dbReference>
<evidence type="ECO:0000259" key="6">
    <source>
        <dbReference type="Pfam" id="PF00707"/>
    </source>
</evidence>
<keyword evidence="9" id="KW-1185">Reference proteome</keyword>
<dbReference type="GO" id="GO:0005737">
    <property type="term" value="C:cytoplasm"/>
    <property type="evidence" value="ECO:0007669"/>
    <property type="project" value="UniProtKB-ARBA"/>
</dbReference>
<dbReference type="InterPro" id="IPR019815">
    <property type="entry name" value="Translation_initiation_fac_3_C"/>
</dbReference>
<dbReference type="GO" id="GO:0003743">
    <property type="term" value="F:translation initiation factor activity"/>
    <property type="evidence" value="ECO:0007669"/>
    <property type="project" value="UniProtKB-UniRule"/>
</dbReference>